<keyword evidence="4" id="KW-1185">Reference proteome</keyword>
<dbReference type="AlphaFoldDB" id="A0A2S1SXE5"/>
<evidence type="ECO:0000256" key="1">
    <source>
        <dbReference type="SAM" id="MobiDB-lite"/>
    </source>
</evidence>
<reference evidence="3 4" key="1">
    <citation type="submission" date="2018-05" db="EMBL/GenBank/DDBJ databases">
        <title>Complete genome sequence of sponge-derived Streptomyces sp. HNM0039.</title>
        <authorList>
            <person name="Huang X."/>
            <person name="Zhou S."/>
        </authorList>
    </citation>
    <scope>NUCLEOTIDE SEQUENCE [LARGE SCALE GENOMIC DNA]</scope>
    <source>
        <strain evidence="3 4">HNM0039</strain>
    </source>
</reference>
<proteinExistence type="predicted"/>
<gene>
    <name evidence="3" type="ORF">DDW44_21655</name>
</gene>
<evidence type="ECO:0000313" key="4">
    <source>
        <dbReference type="Proteomes" id="UP000244900"/>
    </source>
</evidence>
<feature type="chain" id="PRO_5039345337" description="Lipoprotein" evidence="2">
    <location>
        <begin position="25"/>
        <end position="278"/>
    </location>
</feature>
<protein>
    <recommendedName>
        <fullName evidence="5">Lipoprotein</fullName>
    </recommendedName>
</protein>
<keyword evidence="2" id="KW-0732">Signal</keyword>
<evidence type="ECO:0000256" key="2">
    <source>
        <dbReference type="SAM" id="SignalP"/>
    </source>
</evidence>
<evidence type="ECO:0000313" key="3">
    <source>
        <dbReference type="EMBL" id="AWI31094.1"/>
    </source>
</evidence>
<dbReference type="PROSITE" id="PS51257">
    <property type="entry name" value="PROKAR_LIPOPROTEIN"/>
    <property type="match status" value="1"/>
</dbReference>
<dbReference type="OrthoDB" id="4053327at2"/>
<feature type="signal peptide" evidence="2">
    <location>
        <begin position="1"/>
        <end position="24"/>
    </location>
</feature>
<dbReference type="Proteomes" id="UP000244900">
    <property type="component" value="Chromosome"/>
</dbReference>
<organism evidence="3 4">
    <name type="scientific">Streptomyces tirandamycinicus</name>
    <dbReference type="NCBI Taxonomy" id="2174846"/>
    <lineage>
        <taxon>Bacteria</taxon>
        <taxon>Bacillati</taxon>
        <taxon>Actinomycetota</taxon>
        <taxon>Actinomycetes</taxon>
        <taxon>Kitasatosporales</taxon>
        <taxon>Streptomycetaceae</taxon>
        <taxon>Streptomyces</taxon>
    </lineage>
</organism>
<feature type="region of interest" description="Disordered" evidence="1">
    <location>
        <begin position="153"/>
        <end position="218"/>
    </location>
</feature>
<evidence type="ECO:0008006" key="5">
    <source>
        <dbReference type="Google" id="ProtNLM"/>
    </source>
</evidence>
<dbReference type="RefSeq" id="WP_108907432.1">
    <property type="nucleotide sequence ID" value="NZ_CP029188.1"/>
</dbReference>
<dbReference type="EMBL" id="CP029188">
    <property type="protein sequence ID" value="AWI31094.1"/>
    <property type="molecule type" value="Genomic_DNA"/>
</dbReference>
<accession>A0A2S1SXE5</accession>
<name>A0A2S1SXE5_9ACTN</name>
<sequence length="278" mass="29783">MRALRTACAAVAALVLAGCATAPARPAPGPPAAEGRRDALIRHAQRILVDRCLAGQGLTSARKPSSEEDDRRLRTALFGSGPTELSLTLPTGHTVHAHTDGCLAAARHTLYGDQRRWFRAEVTVNNLRAEAAARMRADPAHRAAHARFIRCLDPAGEAGTPPRQTAVESRTPPREPAVGTRTRPPQAALEPRTPARQSAGEARTRPPHMAVERRCRGESGLASVEARLEPVRLAEVRSLRRAELAAHTRLRTSAAHRAAEISAAVRHGKTPEKGSVSP</sequence>
<feature type="region of interest" description="Disordered" evidence="1">
    <location>
        <begin position="250"/>
        <end position="278"/>
    </location>
</feature>
<dbReference type="KEGG" id="stir:DDW44_21655"/>